<keyword evidence="4" id="KW-1185">Reference proteome</keyword>
<dbReference type="InterPro" id="IPR058501">
    <property type="entry name" value="DUF8188"/>
</dbReference>
<accession>A0A7G9QBD2</accession>
<dbReference type="EMBL" id="CP060723">
    <property type="protein sequence ID" value="QNN40657.1"/>
    <property type="molecule type" value="Genomic_DNA"/>
</dbReference>
<organism evidence="3 4">
    <name type="scientific">Pedobacter roseus</name>
    <dbReference type="NCBI Taxonomy" id="336820"/>
    <lineage>
        <taxon>Bacteria</taxon>
        <taxon>Pseudomonadati</taxon>
        <taxon>Bacteroidota</taxon>
        <taxon>Sphingobacteriia</taxon>
        <taxon>Sphingobacteriales</taxon>
        <taxon>Sphingobacteriaceae</taxon>
        <taxon>Pedobacter</taxon>
    </lineage>
</organism>
<gene>
    <name evidence="3" type="ORF">H9L23_16120</name>
</gene>
<feature type="domain" description="DUF8188" evidence="2">
    <location>
        <begin position="34"/>
        <end position="186"/>
    </location>
</feature>
<proteinExistence type="predicted"/>
<name>A0A7G9QBD2_9SPHI</name>
<reference evidence="3 4" key="1">
    <citation type="submission" date="2020-08" db="EMBL/GenBank/DDBJ databases">
        <title>Genome sequence of Pedobacter roseus KACC 11594T.</title>
        <authorList>
            <person name="Hyun D.-W."/>
            <person name="Bae J.-W."/>
        </authorList>
    </citation>
    <scope>NUCLEOTIDE SEQUENCE [LARGE SCALE GENOMIC DNA]</scope>
    <source>
        <strain evidence="3 4">KACC 11594</strain>
    </source>
</reference>
<keyword evidence="1" id="KW-1133">Transmembrane helix</keyword>
<dbReference type="RefSeq" id="WP_187591368.1">
    <property type="nucleotide sequence ID" value="NZ_CP060723.1"/>
</dbReference>
<feature type="transmembrane region" description="Helical" evidence="1">
    <location>
        <begin position="6"/>
        <end position="27"/>
    </location>
</feature>
<evidence type="ECO:0000313" key="4">
    <source>
        <dbReference type="Proteomes" id="UP000515806"/>
    </source>
</evidence>
<dbReference type="KEGG" id="proe:H9L23_16120"/>
<protein>
    <recommendedName>
        <fullName evidence="2">DUF8188 domain-containing protein</fullName>
    </recommendedName>
</protein>
<dbReference type="AlphaFoldDB" id="A0A7G9QBD2"/>
<dbReference type="Proteomes" id="UP000515806">
    <property type="component" value="Chromosome"/>
</dbReference>
<evidence type="ECO:0000313" key="3">
    <source>
        <dbReference type="EMBL" id="QNN40657.1"/>
    </source>
</evidence>
<keyword evidence="1" id="KW-0472">Membrane</keyword>
<evidence type="ECO:0000259" key="2">
    <source>
        <dbReference type="Pfam" id="PF26603"/>
    </source>
</evidence>
<keyword evidence="1" id="KW-0812">Transmembrane</keyword>
<evidence type="ECO:0000256" key="1">
    <source>
        <dbReference type="SAM" id="Phobius"/>
    </source>
</evidence>
<dbReference type="Pfam" id="PF26603">
    <property type="entry name" value="DUF8188"/>
    <property type="match status" value="1"/>
</dbReference>
<sequence>MSKQAFGWLIGVLIVSPLIIFGISYLFKKKENNSKNAIPHYIEKCVEFKIRFPDKLEFRDTQYTISLMSPPQSIYKIFFKDVSVGKYLQITFFNYPEDKGLAFPSSLRGKETLMTINKDDLKNPTYGTKENPIPVFRVRENLPDSINKNRGAQDGWNVDITENQFIYNVEQYLTYIMPKEEFQRRFGKN</sequence>